<keyword evidence="2" id="KW-0325">Glycoprotein</keyword>
<name>A0A4P6K1P0_KTERU</name>
<dbReference type="OrthoDB" id="149632at2"/>
<dbReference type="InterPro" id="IPR000863">
    <property type="entry name" value="Sulfotransferase_dom"/>
</dbReference>
<protein>
    <submittedName>
        <fullName evidence="4">Sulfotransferase</fullName>
    </submittedName>
</protein>
<dbReference type="AlphaFoldDB" id="A0A4P6K1P0"/>
<dbReference type="RefSeq" id="WP_129892804.1">
    <property type="nucleotide sequence ID" value="NZ_CP035758.1"/>
</dbReference>
<evidence type="ECO:0000313" key="4">
    <source>
        <dbReference type="EMBL" id="QBD81743.1"/>
    </source>
</evidence>
<keyword evidence="5" id="KW-1185">Reference proteome</keyword>
<organism evidence="4 5">
    <name type="scientific">Ktedonosporobacter rubrisoli</name>
    <dbReference type="NCBI Taxonomy" id="2509675"/>
    <lineage>
        <taxon>Bacteria</taxon>
        <taxon>Bacillati</taxon>
        <taxon>Chloroflexota</taxon>
        <taxon>Ktedonobacteria</taxon>
        <taxon>Ktedonobacterales</taxon>
        <taxon>Ktedonosporobacteraceae</taxon>
        <taxon>Ktedonosporobacter</taxon>
    </lineage>
</organism>
<accession>A0A4P6K1P0</accession>
<evidence type="ECO:0000256" key="1">
    <source>
        <dbReference type="ARBA" id="ARBA00022679"/>
    </source>
</evidence>
<dbReference type="InterPro" id="IPR037359">
    <property type="entry name" value="NST/OST"/>
</dbReference>
<dbReference type="Proteomes" id="UP000290365">
    <property type="component" value="Chromosome"/>
</dbReference>
<evidence type="ECO:0000256" key="2">
    <source>
        <dbReference type="ARBA" id="ARBA00023180"/>
    </source>
</evidence>
<dbReference type="InterPro" id="IPR027417">
    <property type="entry name" value="P-loop_NTPase"/>
</dbReference>
<dbReference type="SUPFAM" id="SSF52540">
    <property type="entry name" value="P-loop containing nucleoside triphosphate hydrolases"/>
    <property type="match status" value="1"/>
</dbReference>
<dbReference type="PANTHER" id="PTHR10605">
    <property type="entry name" value="HEPARAN SULFATE SULFOTRANSFERASE"/>
    <property type="match status" value="1"/>
</dbReference>
<dbReference type="Pfam" id="PF00685">
    <property type="entry name" value="Sulfotransfer_1"/>
    <property type="match status" value="1"/>
</dbReference>
<reference evidence="4 5" key="1">
    <citation type="submission" date="2019-01" db="EMBL/GenBank/DDBJ databases">
        <title>Ktedonosporobacter rubrisoli SCAWS-G2.</title>
        <authorList>
            <person name="Huang Y."/>
            <person name="Yan B."/>
        </authorList>
    </citation>
    <scope>NUCLEOTIDE SEQUENCE [LARGE SCALE GENOMIC DNA]</scope>
    <source>
        <strain evidence="4 5">SCAWS-G2</strain>
    </source>
</reference>
<dbReference type="GO" id="GO:0008146">
    <property type="term" value="F:sulfotransferase activity"/>
    <property type="evidence" value="ECO:0007669"/>
    <property type="project" value="InterPro"/>
</dbReference>
<dbReference type="KEGG" id="kbs:EPA93_39540"/>
<evidence type="ECO:0000313" key="5">
    <source>
        <dbReference type="Proteomes" id="UP000290365"/>
    </source>
</evidence>
<dbReference type="EMBL" id="CP035758">
    <property type="protein sequence ID" value="QBD81743.1"/>
    <property type="molecule type" value="Genomic_DNA"/>
</dbReference>
<dbReference type="PANTHER" id="PTHR10605:SF56">
    <property type="entry name" value="BIFUNCTIONAL HEPARAN SULFATE N-DEACETYLASE_N-SULFOTRANSFERASE"/>
    <property type="match status" value="1"/>
</dbReference>
<evidence type="ECO:0000259" key="3">
    <source>
        <dbReference type="Pfam" id="PF00685"/>
    </source>
</evidence>
<dbReference type="Gene3D" id="3.40.50.300">
    <property type="entry name" value="P-loop containing nucleotide triphosphate hydrolases"/>
    <property type="match status" value="1"/>
</dbReference>
<gene>
    <name evidence="4" type="ORF">EPA93_39540</name>
</gene>
<sequence length="290" mass="34192">MVSPFLNTARQTVSLYRNLTSSLRLMPDFLIIGTQKGGTTSLYSYLIEHPNIISARMKEVHFFDQHFRKGPAWYQGHFPTRVHKSYVERMRKEVFITGEGSPEYLFYPHPAQKVAALLPNVKLIALLRNPVDRAYSQYRHNIRWGHETFSFEDALNLEEERTREGRARVQIDPNYHSFSYQRAAYLARGIYAEQLERWLNLFPRERMLIIRSEDFYRDSSAIYKEVLAFLGVSVFEPRSLQLGYKAYNKSKDSDAPAKMDPALRKRLVAYFEPHNQRLYKLLGRNFAWDH</sequence>
<keyword evidence="1 4" id="KW-0808">Transferase</keyword>
<proteinExistence type="predicted"/>
<feature type="domain" description="Sulfotransferase" evidence="3">
    <location>
        <begin position="27"/>
        <end position="234"/>
    </location>
</feature>